<sequence>MRVRIIRIALKCRASYQNPPTAQQFHAAYKGIRPRRARPGDRCAVLDIK</sequence>
<protein>
    <submittedName>
        <fullName evidence="1">50S ribosomal protein L40</fullName>
    </submittedName>
</protein>
<name>A0A1V2VUK5_9BURK</name>
<gene>
    <name evidence="1" type="ORF">A8E72_32645</name>
</gene>
<keyword evidence="1" id="KW-0689">Ribosomal protein</keyword>
<dbReference type="EMBL" id="MUTJ01000097">
    <property type="protein sequence ID" value="ONU76878.1"/>
    <property type="molecule type" value="Genomic_DNA"/>
</dbReference>
<evidence type="ECO:0000313" key="1">
    <source>
        <dbReference type="EMBL" id="ONU76878.1"/>
    </source>
</evidence>
<dbReference type="Proteomes" id="UP000188543">
    <property type="component" value="Unassembled WGS sequence"/>
</dbReference>
<evidence type="ECO:0000313" key="2">
    <source>
        <dbReference type="Proteomes" id="UP000188543"/>
    </source>
</evidence>
<keyword evidence="1" id="KW-0687">Ribonucleoprotein</keyword>
<dbReference type="AlphaFoldDB" id="A0A1V2VUK5"/>
<reference evidence="1 2" key="1">
    <citation type="submission" date="2016-08" db="EMBL/GenBank/DDBJ databases">
        <authorList>
            <person name="Seilhamer J.J."/>
        </authorList>
    </citation>
    <scope>NUCLEOTIDE SEQUENCE [LARGE SCALE GENOMIC DNA]</scope>
    <source>
        <strain evidence="1 2">VC14762</strain>
    </source>
</reference>
<organism evidence="1 2">
    <name type="scientific">Burkholderia cenocepacia</name>
    <dbReference type="NCBI Taxonomy" id="95486"/>
    <lineage>
        <taxon>Bacteria</taxon>
        <taxon>Pseudomonadati</taxon>
        <taxon>Pseudomonadota</taxon>
        <taxon>Betaproteobacteria</taxon>
        <taxon>Burkholderiales</taxon>
        <taxon>Burkholderiaceae</taxon>
        <taxon>Burkholderia</taxon>
        <taxon>Burkholderia cepacia complex</taxon>
    </lineage>
</organism>
<dbReference type="GO" id="GO:0005840">
    <property type="term" value="C:ribosome"/>
    <property type="evidence" value="ECO:0007669"/>
    <property type="project" value="UniProtKB-KW"/>
</dbReference>
<proteinExistence type="predicted"/>
<comment type="caution">
    <text evidence="1">The sequence shown here is derived from an EMBL/GenBank/DDBJ whole genome shotgun (WGS) entry which is preliminary data.</text>
</comment>
<dbReference type="OrthoDB" id="9015189at2"/>
<accession>A0A1V2VUK5</accession>